<feature type="compositionally biased region" description="Polar residues" evidence="1">
    <location>
        <begin position="1"/>
        <end position="18"/>
    </location>
</feature>
<accession>A0AAD3M8H1</accession>
<dbReference type="Proteomes" id="UP001279410">
    <property type="component" value="Unassembled WGS sequence"/>
</dbReference>
<dbReference type="EMBL" id="BRZM01003517">
    <property type="protein sequence ID" value="GLD48919.1"/>
    <property type="molecule type" value="Genomic_DNA"/>
</dbReference>
<proteinExistence type="predicted"/>
<evidence type="ECO:0000313" key="3">
    <source>
        <dbReference type="Proteomes" id="UP001279410"/>
    </source>
</evidence>
<protein>
    <submittedName>
        <fullName evidence="2">Disks large-associated protein 1</fullName>
    </submittedName>
</protein>
<feature type="region of interest" description="Disordered" evidence="1">
    <location>
        <begin position="1"/>
        <end position="21"/>
    </location>
</feature>
<gene>
    <name evidence="2" type="ORF">AKAME5_002735900</name>
</gene>
<feature type="region of interest" description="Disordered" evidence="1">
    <location>
        <begin position="90"/>
        <end position="125"/>
    </location>
</feature>
<evidence type="ECO:0000313" key="2">
    <source>
        <dbReference type="EMBL" id="GLD48919.1"/>
    </source>
</evidence>
<sequence length="125" mass="12965">MTAKGLSSSRGPTTTVTCDPSYDSMTLGHSGCVGPTSSAGRLTLLTTLLHSVTPFSPNAVRVRPQPAAPSLHRHYSSHHELKEECGAVVRYTGPTGSSKGGGGGGEQHVPSNLLEQFERQAPVAA</sequence>
<dbReference type="AlphaFoldDB" id="A0AAD3M8H1"/>
<reference evidence="2" key="1">
    <citation type="submission" date="2022-08" db="EMBL/GenBank/DDBJ databases">
        <title>Genome sequencing of akame (Lates japonicus).</title>
        <authorList>
            <person name="Hashiguchi Y."/>
            <person name="Takahashi H."/>
        </authorList>
    </citation>
    <scope>NUCLEOTIDE SEQUENCE</scope>
    <source>
        <strain evidence="2">Kochi</strain>
    </source>
</reference>
<keyword evidence="3" id="KW-1185">Reference proteome</keyword>
<organism evidence="2 3">
    <name type="scientific">Lates japonicus</name>
    <name type="common">Japanese lates</name>
    <dbReference type="NCBI Taxonomy" id="270547"/>
    <lineage>
        <taxon>Eukaryota</taxon>
        <taxon>Metazoa</taxon>
        <taxon>Chordata</taxon>
        <taxon>Craniata</taxon>
        <taxon>Vertebrata</taxon>
        <taxon>Euteleostomi</taxon>
        <taxon>Actinopterygii</taxon>
        <taxon>Neopterygii</taxon>
        <taxon>Teleostei</taxon>
        <taxon>Neoteleostei</taxon>
        <taxon>Acanthomorphata</taxon>
        <taxon>Carangaria</taxon>
        <taxon>Carangaria incertae sedis</taxon>
        <taxon>Centropomidae</taxon>
        <taxon>Lates</taxon>
    </lineage>
</organism>
<evidence type="ECO:0000256" key="1">
    <source>
        <dbReference type="SAM" id="MobiDB-lite"/>
    </source>
</evidence>
<name>A0AAD3M8H1_LATJO</name>
<comment type="caution">
    <text evidence="2">The sequence shown here is derived from an EMBL/GenBank/DDBJ whole genome shotgun (WGS) entry which is preliminary data.</text>
</comment>